<dbReference type="AlphaFoldDB" id="A0A9Q0JZ31"/>
<dbReference type="SMART" id="SM00220">
    <property type="entry name" value="S_TKc"/>
    <property type="match status" value="1"/>
</dbReference>
<evidence type="ECO:0000256" key="10">
    <source>
        <dbReference type="ARBA" id="ARBA00023136"/>
    </source>
</evidence>
<dbReference type="EMBL" id="JAMYWD010000011">
    <property type="protein sequence ID" value="KAJ4957196.1"/>
    <property type="molecule type" value="Genomic_DNA"/>
</dbReference>
<keyword evidence="11" id="KW-0325">Glycoprotein</keyword>
<dbReference type="GO" id="GO:0016020">
    <property type="term" value="C:membrane"/>
    <property type="evidence" value="ECO:0007669"/>
    <property type="project" value="UniProtKB-SubCell"/>
</dbReference>
<keyword evidence="4 13" id="KW-0812">Transmembrane</keyword>
<keyword evidence="2" id="KW-0723">Serine/threonine-protein kinase</keyword>
<dbReference type="OrthoDB" id="544400at2759"/>
<comment type="caution">
    <text evidence="16">The sequence shown here is derived from an EMBL/GenBank/DDBJ whole genome shotgun (WGS) entry which is preliminary data.</text>
</comment>
<keyword evidence="7" id="KW-0418">Kinase</keyword>
<evidence type="ECO:0000256" key="6">
    <source>
        <dbReference type="ARBA" id="ARBA00022741"/>
    </source>
</evidence>
<evidence type="ECO:0000256" key="8">
    <source>
        <dbReference type="ARBA" id="ARBA00022840"/>
    </source>
</evidence>
<dbReference type="InterPro" id="IPR008271">
    <property type="entry name" value="Ser/Thr_kinase_AS"/>
</dbReference>
<dbReference type="PROSITE" id="PS00107">
    <property type="entry name" value="PROTEIN_KINASE_ATP"/>
    <property type="match status" value="1"/>
</dbReference>
<name>A0A9Q0JZ31_9MAGN</name>
<feature type="binding site" evidence="12">
    <location>
        <position position="282"/>
    </location>
    <ligand>
        <name>ATP</name>
        <dbReference type="ChEBI" id="CHEBI:30616"/>
    </ligand>
</feature>
<evidence type="ECO:0000256" key="9">
    <source>
        <dbReference type="ARBA" id="ARBA00022989"/>
    </source>
</evidence>
<evidence type="ECO:0000256" key="1">
    <source>
        <dbReference type="ARBA" id="ARBA00004479"/>
    </source>
</evidence>
<evidence type="ECO:0000256" key="3">
    <source>
        <dbReference type="ARBA" id="ARBA00022679"/>
    </source>
</evidence>
<dbReference type="Gene3D" id="3.30.200.20">
    <property type="entry name" value="Phosphorylase Kinase, domain 1"/>
    <property type="match status" value="1"/>
</dbReference>
<dbReference type="FunFam" id="1.10.510.10:FF:000590">
    <property type="entry name" value="PR5-like receptor kinase"/>
    <property type="match status" value="1"/>
</dbReference>
<evidence type="ECO:0000256" key="11">
    <source>
        <dbReference type="ARBA" id="ARBA00023180"/>
    </source>
</evidence>
<evidence type="ECO:0000313" key="16">
    <source>
        <dbReference type="EMBL" id="KAJ4957196.1"/>
    </source>
</evidence>
<dbReference type="Proteomes" id="UP001141806">
    <property type="component" value="Unassembled WGS sequence"/>
</dbReference>
<proteinExistence type="predicted"/>
<dbReference type="InterPro" id="IPR045874">
    <property type="entry name" value="LRK10/LRL21-25-like"/>
</dbReference>
<dbReference type="PROSITE" id="PS50011">
    <property type="entry name" value="PROTEIN_KINASE_DOM"/>
    <property type="match status" value="1"/>
</dbReference>
<dbReference type="GO" id="GO:0004674">
    <property type="term" value="F:protein serine/threonine kinase activity"/>
    <property type="evidence" value="ECO:0007669"/>
    <property type="project" value="UniProtKB-KW"/>
</dbReference>
<dbReference type="InterPro" id="IPR011009">
    <property type="entry name" value="Kinase-like_dom_sf"/>
</dbReference>
<dbReference type="InterPro" id="IPR000719">
    <property type="entry name" value="Prot_kinase_dom"/>
</dbReference>
<feature type="signal peptide" evidence="14">
    <location>
        <begin position="1"/>
        <end position="22"/>
    </location>
</feature>
<keyword evidence="6 12" id="KW-0547">Nucleotide-binding</keyword>
<protein>
    <recommendedName>
        <fullName evidence="15">Protein kinase domain-containing protein</fullName>
    </recommendedName>
</protein>
<evidence type="ECO:0000256" key="13">
    <source>
        <dbReference type="SAM" id="Phobius"/>
    </source>
</evidence>
<evidence type="ECO:0000256" key="7">
    <source>
        <dbReference type="ARBA" id="ARBA00022777"/>
    </source>
</evidence>
<dbReference type="SUPFAM" id="SSF56112">
    <property type="entry name" value="Protein kinase-like (PK-like)"/>
    <property type="match status" value="1"/>
</dbReference>
<organism evidence="16 17">
    <name type="scientific">Protea cynaroides</name>
    <dbReference type="NCBI Taxonomy" id="273540"/>
    <lineage>
        <taxon>Eukaryota</taxon>
        <taxon>Viridiplantae</taxon>
        <taxon>Streptophyta</taxon>
        <taxon>Embryophyta</taxon>
        <taxon>Tracheophyta</taxon>
        <taxon>Spermatophyta</taxon>
        <taxon>Magnoliopsida</taxon>
        <taxon>Proteales</taxon>
        <taxon>Proteaceae</taxon>
        <taxon>Protea</taxon>
    </lineage>
</organism>
<dbReference type="GO" id="GO:0005524">
    <property type="term" value="F:ATP binding"/>
    <property type="evidence" value="ECO:0007669"/>
    <property type="project" value="UniProtKB-UniRule"/>
</dbReference>
<comment type="subcellular location">
    <subcellularLocation>
        <location evidence="1">Membrane</location>
        <topology evidence="1">Single-pass type I membrane protein</topology>
    </subcellularLocation>
</comment>
<keyword evidence="10 13" id="KW-0472">Membrane</keyword>
<feature type="domain" description="Protein kinase" evidence="15">
    <location>
        <begin position="254"/>
        <end position="541"/>
    </location>
</feature>
<feature type="chain" id="PRO_5040487353" description="Protein kinase domain-containing protein" evidence="14">
    <location>
        <begin position="23"/>
        <end position="576"/>
    </location>
</feature>
<evidence type="ECO:0000256" key="12">
    <source>
        <dbReference type="PROSITE-ProRule" id="PRU10141"/>
    </source>
</evidence>
<dbReference type="Pfam" id="PF00069">
    <property type="entry name" value="Pkinase"/>
    <property type="match status" value="1"/>
</dbReference>
<keyword evidence="3" id="KW-0808">Transferase</keyword>
<gene>
    <name evidence="16" type="ORF">NE237_013979</name>
</gene>
<dbReference type="InterPro" id="IPR017441">
    <property type="entry name" value="Protein_kinase_ATP_BS"/>
</dbReference>
<evidence type="ECO:0000256" key="2">
    <source>
        <dbReference type="ARBA" id="ARBA00022527"/>
    </source>
</evidence>
<dbReference type="PANTHER" id="PTHR27009">
    <property type="entry name" value="RUST RESISTANCE KINASE LR10-RELATED"/>
    <property type="match status" value="1"/>
</dbReference>
<keyword evidence="17" id="KW-1185">Reference proteome</keyword>
<feature type="transmembrane region" description="Helical" evidence="13">
    <location>
        <begin position="199"/>
        <end position="218"/>
    </location>
</feature>
<evidence type="ECO:0000256" key="14">
    <source>
        <dbReference type="SAM" id="SignalP"/>
    </source>
</evidence>
<keyword evidence="9 13" id="KW-1133">Transmembrane helix</keyword>
<dbReference type="PROSITE" id="PS00108">
    <property type="entry name" value="PROTEIN_KINASE_ST"/>
    <property type="match status" value="1"/>
</dbReference>
<keyword evidence="8 12" id="KW-0067">ATP-binding</keyword>
<evidence type="ECO:0000259" key="15">
    <source>
        <dbReference type="PROSITE" id="PS50011"/>
    </source>
</evidence>
<dbReference type="Gene3D" id="1.10.510.10">
    <property type="entry name" value="Transferase(Phosphotransferase) domain 1"/>
    <property type="match status" value="1"/>
</dbReference>
<evidence type="ECO:0000256" key="5">
    <source>
        <dbReference type="ARBA" id="ARBA00022729"/>
    </source>
</evidence>
<evidence type="ECO:0000313" key="17">
    <source>
        <dbReference type="Proteomes" id="UP001141806"/>
    </source>
</evidence>
<reference evidence="16" key="1">
    <citation type="journal article" date="2023" name="Plant J.">
        <title>The genome of the king protea, Protea cynaroides.</title>
        <authorList>
            <person name="Chang J."/>
            <person name="Duong T.A."/>
            <person name="Schoeman C."/>
            <person name="Ma X."/>
            <person name="Roodt D."/>
            <person name="Barker N."/>
            <person name="Li Z."/>
            <person name="Van de Peer Y."/>
            <person name="Mizrachi E."/>
        </authorList>
    </citation>
    <scope>NUCLEOTIDE SEQUENCE</scope>
    <source>
        <tissue evidence="16">Young leaves</tissue>
    </source>
</reference>
<accession>A0A9Q0JZ31</accession>
<evidence type="ECO:0000256" key="4">
    <source>
        <dbReference type="ARBA" id="ARBA00022692"/>
    </source>
</evidence>
<sequence>MTRRGLLIIIIFLVFIVLGSEASDDQKYYCNNITNPSPCRNLLNINYPFRLSGDPPNCGGNPRYNLLRMRVVDSGLQIHNCSSLPLHPLTSYVNFTSPYYPHDGRDPYYYLPHVFCEGSLYNFLECTGLVYHRRTHTVPIHPLEYEAAGHYPSFSEIHLQLAMGFELSWFPIDCESCDQTWGRCYHEYDHFNNSIGPFMLLRTSVGIICFCTLLIYMLRRRHFSMDTNIEEFLQEQNNLMLVKYSYSEIKKMTKHFSDKLGQGGFGSVYKGKLRSGNLVAIKMLAKSKEKFQTLIHPPPLSVISSSSINVVQLIGFCFEKSKKALVYDFMPNGSLDKFIFTQEQTEISLNWKNMFKIALGIVQGIKNLHRGCDMQILHFDIKPHNVLLDEDFTPKISDFGLAKLYLTIDDIVSFTAARGTIGYIASELVYKSMGGVSHKADVYSFGMLLMEMAGRRKNVNPCAKTTSQVYFPSWIYEKLSRGEDTKMEDATEEDKSIVRKMIIVALSCIQLKPNDRPSMSRVIEMLESPTELLQIPPRPFLGSSLERMEEDQTIIALSSTSLQPSSWSNYSTIRSN</sequence>
<keyword evidence="5 14" id="KW-0732">Signal</keyword>